<organism evidence="1 2">
    <name type="scientific">Dethiosulfovibrio marinus</name>
    <dbReference type="NCBI Taxonomy" id="133532"/>
    <lineage>
        <taxon>Bacteria</taxon>
        <taxon>Thermotogati</taxon>
        <taxon>Synergistota</taxon>
        <taxon>Synergistia</taxon>
        <taxon>Synergistales</taxon>
        <taxon>Dethiosulfovibrionaceae</taxon>
        <taxon>Dethiosulfovibrio</taxon>
    </lineage>
</organism>
<comment type="caution">
    <text evidence="1">The sequence shown here is derived from an EMBL/GenBank/DDBJ whole genome shotgun (WGS) entry which is preliminary data.</text>
</comment>
<name>A0ABS9EU65_9BACT</name>
<dbReference type="RefSeq" id="WP_236100370.1">
    <property type="nucleotide sequence ID" value="NZ_JAKGUD010000020.1"/>
</dbReference>
<dbReference type="EMBL" id="JAKGUD010000020">
    <property type="protein sequence ID" value="MCF4143612.1"/>
    <property type="molecule type" value="Genomic_DNA"/>
</dbReference>
<evidence type="ECO:0008006" key="3">
    <source>
        <dbReference type="Google" id="ProtNLM"/>
    </source>
</evidence>
<protein>
    <recommendedName>
        <fullName evidence="3">Flagellin N-terminal domain-containing protein</fullName>
    </recommendedName>
</protein>
<evidence type="ECO:0000313" key="2">
    <source>
        <dbReference type="Proteomes" id="UP001200430"/>
    </source>
</evidence>
<sequence>MHIDGSKMADFTCYKWTPVTHNRNNVLLPDVDRVEISELGSGLSDVQSRVEGRDWSEAVKGLRDNDTVALIAMSVQDVGDTMERMRSISKLAEDSSISKEDRLTLQAEMSSLQADLFRRIYRMGLKECGQLSKKTIEEGYLAEIDRYEASCMAVIDRERGRIADGTDAGPFTDNGDGTFSADFLGSCPCYLAGLSYDDTDYGVKVTGDLESLTCLYDECDEKLSFEDFTDQSKLSVMSAEDAAWTTDSLDKRMDELLKKVESISSLYEQLKEREAQGAFTPDSEVPVLVGEEKKLMPNHETPTTSLFVSDIRIIKPKNPSQMVFKIADAFLKDELFEKLGFSDLILNRNPKNPDEIFSVMLI</sequence>
<evidence type="ECO:0000313" key="1">
    <source>
        <dbReference type="EMBL" id="MCF4143612.1"/>
    </source>
</evidence>
<accession>A0ABS9EU65</accession>
<proteinExistence type="predicted"/>
<reference evidence="1 2" key="1">
    <citation type="submission" date="2022-01" db="EMBL/GenBank/DDBJ databases">
        <title>Dethiosulfovibrio faecalis sp. nov., a novel proteolytic, non-sulfur-reducing bacterium isolated from a marine aquaculture solid waste bioreactor.</title>
        <authorList>
            <person name="Grabowski S."/>
            <person name="Apolinario E."/>
            <person name="Schneider N."/>
            <person name="Marshall C.W."/>
            <person name="Sowers K.R."/>
        </authorList>
    </citation>
    <scope>NUCLEOTIDE SEQUENCE [LARGE SCALE GENOMIC DNA]</scope>
    <source>
        <strain evidence="1 2">DSM 12537</strain>
    </source>
</reference>
<keyword evidence="2" id="KW-1185">Reference proteome</keyword>
<dbReference type="Proteomes" id="UP001200430">
    <property type="component" value="Unassembled WGS sequence"/>
</dbReference>
<gene>
    <name evidence="1" type="ORF">L2W38_12415</name>
</gene>